<dbReference type="PANTHER" id="PTHR36529">
    <property type="entry name" value="SLL1095 PROTEIN"/>
    <property type="match status" value="1"/>
</dbReference>
<gene>
    <name evidence="1" type="ordered locus">Nhal_0868</name>
</gene>
<evidence type="ECO:0008006" key="3">
    <source>
        <dbReference type="Google" id="ProtNLM"/>
    </source>
</evidence>
<dbReference type="EMBL" id="CP001798">
    <property type="protein sequence ID" value="ADE14044.1"/>
    <property type="molecule type" value="Genomic_DNA"/>
</dbReference>
<dbReference type="eggNOG" id="COG3222">
    <property type="taxonomic scope" value="Bacteria"/>
</dbReference>
<dbReference type="InterPro" id="IPR029044">
    <property type="entry name" value="Nucleotide-diphossugar_trans"/>
</dbReference>
<dbReference type="RefSeq" id="WP_013031938.1">
    <property type="nucleotide sequence ID" value="NC_013960.1"/>
</dbReference>
<dbReference type="KEGG" id="nhl:Nhal_0868"/>
<sequence length="213" mass="23557">MEFPDARLLIFAKAPVPGRAKTRLIPALGVYRAAALQRQLGEYTLTRATEARLCPVELWCAPDTRHPFFAHCRRKFGISLQAQQGADLGRRMQGALAATLRQAKSAVLIGTDCPGLTAEDLYDALVALTTGADVVLGPAEDGGYVLIGVRRCSRRLFSGISWGSPHVLGQTRARLQMLNWRGKELAPRWDVDRPCDLRRMEQDYPGVLTGFPW</sequence>
<accession>D5BY61</accession>
<dbReference type="Pfam" id="PF09837">
    <property type="entry name" value="DUF2064"/>
    <property type="match status" value="1"/>
</dbReference>
<dbReference type="InterPro" id="IPR018641">
    <property type="entry name" value="Trfase_1_rSAM/seldom-assoc"/>
</dbReference>
<dbReference type="NCBIfam" id="TIGR04282">
    <property type="entry name" value="glyco_like_cofC"/>
    <property type="match status" value="1"/>
</dbReference>
<keyword evidence="2" id="KW-1185">Reference proteome</keyword>
<dbReference type="Proteomes" id="UP000001844">
    <property type="component" value="Chromosome"/>
</dbReference>
<dbReference type="HOGENOM" id="CLU_075662_2_0_6"/>
<evidence type="ECO:0000313" key="2">
    <source>
        <dbReference type="Proteomes" id="UP000001844"/>
    </source>
</evidence>
<dbReference type="SUPFAM" id="SSF53448">
    <property type="entry name" value="Nucleotide-diphospho-sugar transferases"/>
    <property type="match status" value="1"/>
</dbReference>
<proteinExistence type="predicted"/>
<dbReference type="AlphaFoldDB" id="D5BY61"/>
<dbReference type="STRING" id="472759.Nhal_0868"/>
<dbReference type="Gene3D" id="3.90.550.10">
    <property type="entry name" value="Spore Coat Polysaccharide Biosynthesis Protein SpsA, Chain A"/>
    <property type="match status" value="1"/>
</dbReference>
<name>D5BY61_NITHN</name>
<reference evidence="2" key="1">
    <citation type="submission" date="2010-04" db="EMBL/GenBank/DDBJ databases">
        <title>Complete genome sequence of Nitrosococcus halophilus Nc4, a salt-adapted, aerobic obligate ammonia-oxidizing sulfur purple bacterium.</title>
        <authorList>
            <consortium name="US DOE Joint Genome Institute"/>
            <person name="Campbell M.A."/>
            <person name="Malfatti S.A."/>
            <person name="Chain P.S.G."/>
            <person name="Heidelberg J.F."/>
            <person name="Ward B.B."/>
            <person name="Klotz M.G."/>
        </authorList>
    </citation>
    <scope>NUCLEOTIDE SEQUENCE [LARGE SCALE GENOMIC DNA]</scope>
    <source>
        <strain evidence="2">Nc4</strain>
    </source>
</reference>
<protein>
    <recommendedName>
        <fullName evidence="3">Glycosyltransferase</fullName>
    </recommendedName>
</protein>
<organism evidence="1 2">
    <name type="scientific">Nitrosococcus halophilus (strain Nc4)</name>
    <dbReference type="NCBI Taxonomy" id="472759"/>
    <lineage>
        <taxon>Bacteria</taxon>
        <taxon>Pseudomonadati</taxon>
        <taxon>Pseudomonadota</taxon>
        <taxon>Gammaproteobacteria</taxon>
        <taxon>Chromatiales</taxon>
        <taxon>Chromatiaceae</taxon>
        <taxon>Nitrosococcus</taxon>
    </lineage>
</organism>
<dbReference type="OrthoDB" id="9798250at2"/>
<dbReference type="PANTHER" id="PTHR36529:SF1">
    <property type="entry name" value="GLYCOSYLTRANSFERASE"/>
    <property type="match status" value="1"/>
</dbReference>
<evidence type="ECO:0000313" key="1">
    <source>
        <dbReference type="EMBL" id="ADE14044.1"/>
    </source>
</evidence>